<reference evidence="2" key="1">
    <citation type="submission" date="2018-03" db="EMBL/GenBank/DDBJ databases">
        <title>Ecological and genomic features of two cosmopolitan and abundant freshwater picocyanobacteria.</title>
        <authorList>
            <person name="Cabello-Yeves P.J."/>
            <person name="Picazo A."/>
            <person name="Camacho A."/>
            <person name="Callieri C."/>
            <person name="Rosselli R."/>
            <person name="Roda-Garcia J."/>
            <person name="Coutinho F.H."/>
            <person name="Rodriguez-Valera F."/>
        </authorList>
    </citation>
    <scope>NUCLEOTIDE SEQUENCE [LARGE SCALE GENOMIC DNA]</scope>
    <source>
        <strain evidence="2">Tous</strain>
    </source>
</reference>
<evidence type="ECO:0000313" key="2">
    <source>
        <dbReference type="Proteomes" id="UP000240206"/>
    </source>
</evidence>
<keyword evidence="2" id="KW-1185">Reference proteome</keyword>
<organism evidence="1 2">
    <name type="scientific">Synechococcus lacustris str. Tous</name>
    <dbReference type="NCBI Taxonomy" id="1910958"/>
    <lineage>
        <taxon>Bacteria</taxon>
        <taxon>Bacillati</taxon>
        <taxon>Cyanobacteriota</taxon>
        <taxon>Cyanophyceae</taxon>
        <taxon>Synechococcales</taxon>
        <taxon>Synechococcaceae</taxon>
        <taxon>Synechococcus</taxon>
    </lineage>
</organism>
<dbReference type="EMBL" id="PXVC01000087">
    <property type="protein sequence ID" value="PSI00684.1"/>
    <property type="molecule type" value="Genomic_DNA"/>
</dbReference>
<gene>
    <name evidence="1" type="ORF">C7K08_11820</name>
</gene>
<evidence type="ECO:0000313" key="1">
    <source>
        <dbReference type="EMBL" id="PSI00684.1"/>
    </source>
</evidence>
<name>A0A2P7EBV3_9SYNE</name>
<comment type="caution">
    <text evidence="1">The sequence shown here is derived from an EMBL/GenBank/DDBJ whole genome shotgun (WGS) entry which is preliminary data.</text>
</comment>
<dbReference type="AlphaFoldDB" id="A0A2P7EBV3"/>
<accession>A0A2P7EBV3</accession>
<protein>
    <submittedName>
        <fullName evidence="1">Uncharacterized protein</fullName>
    </submittedName>
</protein>
<dbReference type="Proteomes" id="UP000240206">
    <property type="component" value="Unassembled WGS sequence"/>
</dbReference>
<sequence>MSDEIISWQVYPNQIKLFLVTQLRVSFSNSYCNRVIALLQRNEFKFHAKLFKIHPFCNPRPTAYPSTITVAP</sequence>
<proteinExistence type="predicted"/>